<dbReference type="OrthoDB" id="7700731at2759"/>
<dbReference type="KEGG" id="soy:115879315"/>
<sequence>MKIPFYTVIGPLVRKNKVFVNNICSNPALAIAPIYVGVLGILGVGLSLFDILRIIKCGPTLPRYLSRERIKNEKIITAEAERDFKLICLVLSTEYYLFLLIGLFTDNPIFFMPFLCLYTVIILLEIVVFITRIFLDGFHFQKRQIIMTGFMVYNWLSVFCTFARSMSCCDL</sequence>
<dbReference type="AlphaFoldDB" id="A0A6J2XKB2"/>
<keyword evidence="2" id="KW-1185">Reference proteome</keyword>
<evidence type="ECO:0000313" key="2">
    <source>
        <dbReference type="Proteomes" id="UP000504635"/>
    </source>
</evidence>
<feature type="transmembrane region" description="Helical" evidence="1">
    <location>
        <begin position="147"/>
        <end position="166"/>
    </location>
</feature>
<reference evidence="3" key="1">
    <citation type="submission" date="2025-08" db="UniProtKB">
        <authorList>
            <consortium name="RefSeq"/>
        </authorList>
    </citation>
    <scope>IDENTIFICATION</scope>
    <source>
        <tissue evidence="3">Gonads</tissue>
    </source>
</reference>
<feature type="transmembrane region" description="Helical" evidence="1">
    <location>
        <begin position="28"/>
        <end position="49"/>
    </location>
</feature>
<name>A0A6J2XKB2_SITOR</name>
<feature type="transmembrane region" description="Helical" evidence="1">
    <location>
        <begin position="110"/>
        <end position="135"/>
    </location>
</feature>
<dbReference type="GeneID" id="115879315"/>
<keyword evidence="1" id="KW-0812">Transmembrane</keyword>
<evidence type="ECO:0000256" key="1">
    <source>
        <dbReference type="SAM" id="Phobius"/>
    </source>
</evidence>
<evidence type="ECO:0000313" key="3">
    <source>
        <dbReference type="RefSeq" id="XP_030751943.1"/>
    </source>
</evidence>
<feature type="transmembrane region" description="Helical" evidence="1">
    <location>
        <begin position="84"/>
        <end position="104"/>
    </location>
</feature>
<dbReference type="RefSeq" id="XP_030751943.1">
    <property type="nucleotide sequence ID" value="XM_030896083.1"/>
</dbReference>
<accession>A0A6J2XKB2</accession>
<keyword evidence="1" id="KW-1133">Transmembrane helix</keyword>
<keyword evidence="1" id="KW-0472">Membrane</keyword>
<proteinExistence type="predicted"/>
<dbReference type="InParanoid" id="A0A6J2XKB2"/>
<gene>
    <name evidence="3" type="primary">LOC115879315</name>
</gene>
<organism evidence="2 3">
    <name type="scientific">Sitophilus oryzae</name>
    <name type="common">Rice weevil</name>
    <name type="synonym">Curculio oryzae</name>
    <dbReference type="NCBI Taxonomy" id="7048"/>
    <lineage>
        <taxon>Eukaryota</taxon>
        <taxon>Metazoa</taxon>
        <taxon>Ecdysozoa</taxon>
        <taxon>Arthropoda</taxon>
        <taxon>Hexapoda</taxon>
        <taxon>Insecta</taxon>
        <taxon>Pterygota</taxon>
        <taxon>Neoptera</taxon>
        <taxon>Endopterygota</taxon>
        <taxon>Coleoptera</taxon>
        <taxon>Polyphaga</taxon>
        <taxon>Cucujiformia</taxon>
        <taxon>Curculionidae</taxon>
        <taxon>Dryophthorinae</taxon>
        <taxon>Sitophilus</taxon>
    </lineage>
</organism>
<dbReference type="Proteomes" id="UP000504635">
    <property type="component" value="Unplaced"/>
</dbReference>
<protein>
    <submittedName>
        <fullName evidence="3">Uncharacterized protein LOC115879315</fullName>
    </submittedName>
</protein>